<protein>
    <submittedName>
        <fullName evidence="3">Uncharacterized protein</fullName>
    </submittedName>
</protein>
<name>X1RF06_9ZZZZ</name>
<dbReference type="Gene3D" id="2.40.30.40">
    <property type="entry name" value="Peptidase M42, domain 2"/>
    <property type="match status" value="1"/>
</dbReference>
<feature type="non-terminal residue" evidence="3">
    <location>
        <position position="1"/>
    </location>
</feature>
<evidence type="ECO:0000313" key="3">
    <source>
        <dbReference type="EMBL" id="GAI61735.1"/>
    </source>
</evidence>
<gene>
    <name evidence="3" type="ORF">S06H3_66926</name>
</gene>
<comment type="caution">
    <text evidence="3">The sequence shown here is derived from an EMBL/GenBank/DDBJ whole genome shotgun (WGS) entry which is preliminary data.</text>
</comment>
<dbReference type="SUPFAM" id="SSF101821">
    <property type="entry name" value="Aminopeptidase/glucanase lid domain"/>
    <property type="match status" value="1"/>
</dbReference>
<dbReference type="GO" id="GO:0016787">
    <property type="term" value="F:hydrolase activity"/>
    <property type="evidence" value="ECO:0007669"/>
    <property type="project" value="UniProtKB-KW"/>
</dbReference>
<reference evidence="3" key="1">
    <citation type="journal article" date="2014" name="Front. Microbiol.">
        <title>High frequency of phylogenetically diverse reductive dehalogenase-homologous genes in deep subseafloor sedimentary metagenomes.</title>
        <authorList>
            <person name="Kawai M."/>
            <person name="Futagami T."/>
            <person name="Toyoda A."/>
            <person name="Takaki Y."/>
            <person name="Nishi S."/>
            <person name="Hori S."/>
            <person name="Arai W."/>
            <person name="Tsubouchi T."/>
            <person name="Morono Y."/>
            <person name="Uchiyama I."/>
            <person name="Ito T."/>
            <person name="Fujiyama A."/>
            <person name="Inagaki F."/>
            <person name="Takami H."/>
        </authorList>
    </citation>
    <scope>NUCLEOTIDE SEQUENCE</scope>
    <source>
        <strain evidence="3">Expedition CK06-06</strain>
    </source>
</reference>
<dbReference type="InterPro" id="IPR008007">
    <property type="entry name" value="Peptidase_M42"/>
</dbReference>
<dbReference type="GO" id="GO:0046872">
    <property type="term" value="F:metal ion binding"/>
    <property type="evidence" value="ECO:0007669"/>
    <property type="project" value="UniProtKB-KW"/>
</dbReference>
<organism evidence="3">
    <name type="scientific">marine sediment metagenome</name>
    <dbReference type="NCBI Taxonomy" id="412755"/>
    <lineage>
        <taxon>unclassified sequences</taxon>
        <taxon>metagenomes</taxon>
        <taxon>ecological metagenomes</taxon>
    </lineage>
</organism>
<sequence length="41" mass="4593">IHTGKGPVLGVIGRKAIHMLKEEERKKVVELSQQWIDIGAK</sequence>
<proteinExistence type="predicted"/>
<evidence type="ECO:0000256" key="2">
    <source>
        <dbReference type="ARBA" id="ARBA00022801"/>
    </source>
</evidence>
<keyword evidence="2" id="KW-0378">Hydrolase</keyword>
<accession>X1RF06</accession>
<dbReference type="InterPro" id="IPR023367">
    <property type="entry name" value="Peptidase_M42_dom2"/>
</dbReference>
<keyword evidence="1" id="KW-0479">Metal-binding</keyword>
<dbReference type="EMBL" id="BARV01045941">
    <property type="protein sequence ID" value="GAI61735.1"/>
    <property type="molecule type" value="Genomic_DNA"/>
</dbReference>
<feature type="non-terminal residue" evidence="3">
    <location>
        <position position="41"/>
    </location>
</feature>
<dbReference type="Pfam" id="PF05343">
    <property type="entry name" value="Peptidase_M42"/>
    <property type="match status" value="1"/>
</dbReference>
<evidence type="ECO:0000256" key="1">
    <source>
        <dbReference type="ARBA" id="ARBA00022723"/>
    </source>
</evidence>
<dbReference type="AlphaFoldDB" id="X1RF06"/>